<dbReference type="RefSeq" id="WP_114402789.1">
    <property type="nucleotide sequence ID" value="NZ_QPGB01000002.1"/>
</dbReference>
<dbReference type="InterPro" id="IPR054790">
    <property type="entry name" value="MurU"/>
</dbReference>
<protein>
    <submittedName>
        <fullName evidence="4">Nucleotidyltransferase family protein</fullName>
    </submittedName>
</protein>
<dbReference type="InterPro" id="IPR005835">
    <property type="entry name" value="NTP_transferase_dom"/>
</dbReference>
<dbReference type="Gene3D" id="3.90.550.10">
    <property type="entry name" value="Spore Coat Polysaccharide Biosynthesis Protein SpsA, Chain A"/>
    <property type="match status" value="1"/>
</dbReference>
<keyword evidence="5" id="KW-1185">Reference proteome</keyword>
<dbReference type="InterPro" id="IPR029044">
    <property type="entry name" value="Nucleotide-diphossugar_trans"/>
</dbReference>
<dbReference type="AlphaFoldDB" id="A0A368L536"/>
<name>A0A368L536_9BURK</name>
<dbReference type="Pfam" id="PF00483">
    <property type="entry name" value="NTP_transferase"/>
    <property type="match status" value="1"/>
</dbReference>
<dbReference type="CDD" id="cd06422">
    <property type="entry name" value="NTP_transferase_like_1"/>
    <property type="match status" value="1"/>
</dbReference>
<dbReference type="OrthoDB" id="9788272at2"/>
<dbReference type="GO" id="GO:0016779">
    <property type="term" value="F:nucleotidyltransferase activity"/>
    <property type="evidence" value="ECO:0007669"/>
    <property type="project" value="UniProtKB-KW"/>
</dbReference>
<accession>A0A368L536</accession>
<evidence type="ECO:0000256" key="1">
    <source>
        <dbReference type="ARBA" id="ARBA00022679"/>
    </source>
</evidence>
<evidence type="ECO:0000313" key="5">
    <source>
        <dbReference type="Proteomes" id="UP000252357"/>
    </source>
</evidence>
<sequence>MPAMILAAGRGERMRPLTDHSPKPLLVAGGKRLIEWQIERLHAAGIREIVINHAWLGAQIPAALGQGERYGVALQYSPENPALETAGGIAKAFSLIAHDYLLVTNGDIYCDYPYAQLIQRLPALEHSRLLAWLVLVDNPPHHPRGDFGLNEAQITLPEREQAHPTNPTYTFSGIGLYHRKLFDSLAIDTPAPLAPLLHMAIKTNQLGGEYYQGVWHDIGTPARLAALDAQLTGQPDITLPN</sequence>
<dbReference type="EMBL" id="QPGB01000002">
    <property type="protein sequence ID" value="RCS58701.1"/>
    <property type="molecule type" value="Genomic_DNA"/>
</dbReference>
<gene>
    <name evidence="4" type="ORF">DU000_06125</name>
</gene>
<feature type="domain" description="Nucleotidyl transferase" evidence="3">
    <location>
        <begin position="3"/>
        <end position="229"/>
    </location>
</feature>
<dbReference type="NCBIfam" id="NF045761">
    <property type="entry name" value="NAMPUrTaseMurU"/>
    <property type="match status" value="1"/>
</dbReference>
<organism evidence="4 5">
    <name type="scientific">Parvibium lacunae</name>
    <dbReference type="NCBI Taxonomy" id="1888893"/>
    <lineage>
        <taxon>Bacteria</taxon>
        <taxon>Pseudomonadati</taxon>
        <taxon>Pseudomonadota</taxon>
        <taxon>Betaproteobacteria</taxon>
        <taxon>Burkholderiales</taxon>
        <taxon>Alcaligenaceae</taxon>
        <taxon>Parvibium</taxon>
    </lineage>
</organism>
<dbReference type="PANTHER" id="PTHR43584">
    <property type="entry name" value="NUCLEOTIDYL TRANSFERASE"/>
    <property type="match status" value="1"/>
</dbReference>
<dbReference type="PANTHER" id="PTHR43584:SF8">
    <property type="entry name" value="N-ACETYLMURAMATE ALPHA-1-PHOSPHATE URIDYLYLTRANSFERASE"/>
    <property type="match status" value="1"/>
</dbReference>
<dbReference type="SUPFAM" id="SSF53448">
    <property type="entry name" value="Nucleotide-diphospho-sugar transferases"/>
    <property type="match status" value="1"/>
</dbReference>
<reference evidence="4 5" key="1">
    <citation type="journal article" date="2018" name="Int. J. Syst. Evol. Microbiol.">
        <title>Parvibium lacunae gen. nov., sp. nov., a new member of the family Alcaligenaceae isolated from a freshwater pond.</title>
        <authorList>
            <person name="Chen W.M."/>
            <person name="Xie P.B."/>
            <person name="Hsu M.Y."/>
            <person name="Sheu S.Y."/>
        </authorList>
    </citation>
    <scope>NUCLEOTIDE SEQUENCE [LARGE SCALE GENOMIC DNA]</scope>
    <source>
        <strain evidence="4 5">KMB9</strain>
    </source>
</reference>
<evidence type="ECO:0000313" key="4">
    <source>
        <dbReference type="EMBL" id="RCS58701.1"/>
    </source>
</evidence>
<evidence type="ECO:0000259" key="3">
    <source>
        <dbReference type="Pfam" id="PF00483"/>
    </source>
</evidence>
<evidence type="ECO:0000256" key="2">
    <source>
        <dbReference type="ARBA" id="ARBA00022695"/>
    </source>
</evidence>
<keyword evidence="2" id="KW-0548">Nucleotidyltransferase</keyword>
<dbReference type="Proteomes" id="UP000252357">
    <property type="component" value="Unassembled WGS sequence"/>
</dbReference>
<proteinExistence type="predicted"/>
<keyword evidence="1 4" id="KW-0808">Transferase</keyword>
<dbReference type="InterPro" id="IPR050065">
    <property type="entry name" value="GlmU-like"/>
</dbReference>
<comment type="caution">
    <text evidence="4">The sequence shown here is derived from an EMBL/GenBank/DDBJ whole genome shotgun (WGS) entry which is preliminary data.</text>
</comment>